<feature type="domain" description="Thioredoxin" evidence="2">
    <location>
        <begin position="208"/>
        <end position="364"/>
    </location>
</feature>
<dbReference type="PROSITE" id="PS51352">
    <property type="entry name" value="THIOREDOXIN_2"/>
    <property type="match status" value="1"/>
</dbReference>
<dbReference type="PANTHER" id="PTHR42852:SF17">
    <property type="entry name" value="THIOREDOXIN-LIKE PROTEIN HI_1115"/>
    <property type="match status" value="1"/>
</dbReference>
<gene>
    <name evidence="3" type="ORF">ENS56_12455</name>
</gene>
<dbReference type="Gene3D" id="3.40.30.10">
    <property type="entry name" value="Glutaredoxin"/>
    <property type="match status" value="1"/>
</dbReference>
<feature type="signal peptide" evidence="1">
    <location>
        <begin position="1"/>
        <end position="18"/>
    </location>
</feature>
<protein>
    <submittedName>
        <fullName evidence="3">TlpA family protein disulfide reductase</fullName>
    </submittedName>
</protein>
<organism evidence="3">
    <name type="scientific">Ignavibacterium album</name>
    <dbReference type="NCBI Taxonomy" id="591197"/>
    <lineage>
        <taxon>Bacteria</taxon>
        <taxon>Pseudomonadati</taxon>
        <taxon>Ignavibacteriota</taxon>
        <taxon>Ignavibacteria</taxon>
        <taxon>Ignavibacteriales</taxon>
        <taxon>Ignavibacteriaceae</taxon>
        <taxon>Ignavibacterium</taxon>
    </lineage>
</organism>
<dbReference type="CDD" id="cd02966">
    <property type="entry name" value="TlpA_like_family"/>
    <property type="match status" value="1"/>
</dbReference>
<dbReference type="GO" id="GO:0016209">
    <property type="term" value="F:antioxidant activity"/>
    <property type="evidence" value="ECO:0007669"/>
    <property type="project" value="InterPro"/>
</dbReference>
<evidence type="ECO:0000259" key="2">
    <source>
        <dbReference type="PROSITE" id="PS51352"/>
    </source>
</evidence>
<comment type="caution">
    <text evidence="3">The sequence shown here is derived from an EMBL/GenBank/DDBJ whole genome shotgun (WGS) entry which is preliminary data.</text>
</comment>
<keyword evidence="1" id="KW-0732">Signal</keyword>
<dbReference type="AlphaFoldDB" id="A0A832G7S3"/>
<accession>A0A832G7S3</accession>
<feature type="chain" id="PRO_5032408602" evidence="1">
    <location>
        <begin position="19"/>
        <end position="365"/>
    </location>
</feature>
<proteinExistence type="predicted"/>
<name>A0A832G7S3_9BACT</name>
<dbReference type="PANTHER" id="PTHR42852">
    <property type="entry name" value="THIOL:DISULFIDE INTERCHANGE PROTEIN DSBE"/>
    <property type="match status" value="1"/>
</dbReference>
<dbReference type="SUPFAM" id="SSF52833">
    <property type="entry name" value="Thioredoxin-like"/>
    <property type="match status" value="1"/>
</dbReference>
<dbReference type="InterPro" id="IPR013766">
    <property type="entry name" value="Thioredoxin_domain"/>
</dbReference>
<dbReference type="InterPro" id="IPR050553">
    <property type="entry name" value="Thioredoxin_ResA/DsbE_sf"/>
</dbReference>
<reference evidence="3" key="1">
    <citation type="journal article" date="2020" name="mSystems">
        <title>Genome- and Community-Level Interaction Insights into Carbon Utilization and Element Cycling Functions of Hydrothermarchaeota in Hydrothermal Sediment.</title>
        <authorList>
            <person name="Zhou Z."/>
            <person name="Liu Y."/>
            <person name="Xu W."/>
            <person name="Pan J."/>
            <person name="Luo Z.H."/>
            <person name="Li M."/>
        </authorList>
    </citation>
    <scope>NUCLEOTIDE SEQUENCE [LARGE SCALE GENOMIC DNA]</scope>
    <source>
        <strain evidence="3">SpSt-500</strain>
    </source>
</reference>
<dbReference type="GO" id="GO:0016491">
    <property type="term" value="F:oxidoreductase activity"/>
    <property type="evidence" value="ECO:0007669"/>
    <property type="project" value="InterPro"/>
</dbReference>
<evidence type="ECO:0000313" key="3">
    <source>
        <dbReference type="EMBL" id="HGT48841.1"/>
    </source>
</evidence>
<dbReference type="EMBL" id="DSVI01000019">
    <property type="protein sequence ID" value="HGT48841.1"/>
    <property type="molecule type" value="Genomic_DNA"/>
</dbReference>
<dbReference type="InterPro" id="IPR000866">
    <property type="entry name" value="AhpC/TSA"/>
</dbReference>
<dbReference type="InterPro" id="IPR036249">
    <property type="entry name" value="Thioredoxin-like_sf"/>
</dbReference>
<sequence length="365" mass="42532">MKSLMVLLFLLYVVSVFAQTTTYSKEEERMVQYVNNGLAYAMKYDSLQNVKPVIDSCWKFLEKYPHSFAKPNVFSYLLEMTAVITTDLEKINPLIDSVLFYDNLPITKQRIGAILIERNLDLKRGREFIYDAFPNLTVPYHIYNSCMLLAKSDITLGNFASAQSNFENALKVDSTRAEAWYEYLGFLRIREISNEANAVLVKINELDELAKLRFTNQTNISPNINKNILKITLMDLDSNSVKLNSLEGEIVVINRFNFWCSPCIKEFAMFKKLIQEFADVKFIFLNSGETSTELRERYFEKKEFNFLKNQSVYFVTKDYYNQIHGYGVPHTVVVDRNGNIRADYLGYRKELETLLRNNLKNLTME</sequence>
<dbReference type="Pfam" id="PF00578">
    <property type="entry name" value="AhpC-TSA"/>
    <property type="match status" value="1"/>
</dbReference>
<evidence type="ECO:0000256" key="1">
    <source>
        <dbReference type="SAM" id="SignalP"/>
    </source>
</evidence>